<accession>A0A9X2CNV0</accession>
<dbReference type="EMBL" id="JAKHSK010000071">
    <property type="protein sequence ID" value="MCL6220950.1"/>
    <property type="molecule type" value="Genomic_DNA"/>
</dbReference>
<dbReference type="Proteomes" id="UP001139521">
    <property type="component" value="Unassembled WGS sequence"/>
</dbReference>
<comment type="caution">
    <text evidence="1">The sequence shown here is derived from an EMBL/GenBank/DDBJ whole genome shotgun (WGS) entry which is preliminary data.</text>
</comment>
<evidence type="ECO:0000313" key="1">
    <source>
        <dbReference type="EMBL" id="MCL6220950.1"/>
    </source>
</evidence>
<organism evidence="1 2">
    <name type="scientific">Zunongwangia pacifica</name>
    <dbReference type="NCBI Taxonomy" id="2911062"/>
    <lineage>
        <taxon>Bacteria</taxon>
        <taxon>Pseudomonadati</taxon>
        <taxon>Bacteroidota</taxon>
        <taxon>Flavobacteriia</taxon>
        <taxon>Flavobacteriales</taxon>
        <taxon>Flavobacteriaceae</taxon>
        <taxon>Zunongwangia</taxon>
    </lineage>
</organism>
<evidence type="ECO:0000313" key="2">
    <source>
        <dbReference type="Proteomes" id="UP001139521"/>
    </source>
</evidence>
<reference evidence="1" key="1">
    <citation type="submission" date="2022-01" db="EMBL/GenBank/DDBJ databases">
        <title>Genome sequencing of Zunongwangia sp. M21534 genome.</title>
        <authorList>
            <person name="Chen Y."/>
            <person name="Dong C."/>
            <person name="Shao Z."/>
        </authorList>
    </citation>
    <scope>NUCLEOTIDE SEQUENCE</scope>
    <source>
        <strain evidence="1">MCCC M21534</strain>
    </source>
</reference>
<name>A0A9X2CNV0_9FLAO</name>
<sequence>MELKEIVYNNLNRIISGVTTNGNEFEQYYDGLGDEDKKADLFSLSEDIEAQLKEIKKSKLNGVIHADFDDTLTLLEKFSEKFPDYPNHRIHEGIVIVYLINLLNESIDEEISLEEDYDISQLEITKLTKQIHQRNFAYFDENELKNSIVLLDFSNTTRIADYFSQNSIPRQLIIQVIANLGIEANPLETTQYVLVNKNIVANSSQIRSALCIHIVKSGKIIHTPYDYDQLPNISSTRQINQEVKYQQFDDSILILSEYNHQTDILDKYLRIYHLIENFMYKYPLTKLERKYSGDVFSIRDFQRMHDVVSNSELSALKKLFAAICEENYSATQKFTKFINDSWTALYPNVIADKSKVDTLLSLLRIDKNYDSINADQIPSFIAKLVYAFRNSLVHNRETEFHLTHETLLNHSQIENTAQLLLEKFVIPIVEEIVFYLIIEQNNLVWFSNSTIKLFNEN</sequence>
<keyword evidence="2" id="KW-1185">Reference proteome</keyword>
<gene>
    <name evidence="1" type="ORF">L1967_21880</name>
</gene>
<dbReference type="RefSeq" id="WP_249603619.1">
    <property type="nucleotide sequence ID" value="NZ_JAKHSK010000071.1"/>
</dbReference>
<protein>
    <submittedName>
        <fullName evidence="1">Uncharacterized protein</fullName>
    </submittedName>
</protein>
<proteinExistence type="predicted"/>
<dbReference type="AlphaFoldDB" id="A0A9X2CNV0"/>